<dbReference type="PROSITE" id="PS51450">
    <property type="entry name" value="LRR"/>
    <property type="match status" value="1"/>
</dbReference>
<dbReference type="InterPro" id="IPR026872">
    <property type="entry name" value="FTB"/>
</dbReference>
<dbReference type="GeneID" id="54547837"/>
<dbReference type="InterPro" id="IPR001330">
    <property type="entry name" value="Prenyltrans"/>
</dbReference>
<evidence type="ECO:0000256" key="7">
    <source>
        <dbReference type="ARBA" id="ARBA00022737"/>
    </source>
</evidence>
<organism evidence="11 12">
    <name type="scientific">Westerdykella ornata</name>
    <dbReference type="NCBI Taxonomy" id="318751"/>
    <lineage>
        <taxon>Eukaryota</taxon>
        <taxon>Fungi</taxon>
        <taxon>Dikarya</taxon>
        <taxon>Ascomycota</taxon>
        <taxon>Pezizomycotina</taxon>
        <taxon>Dothideomycetes</taxon>
        <taxon>Pleosporomycetidae</taxon>
        <taxon>Pleosporales</taxon>
        <taxon>Sporormiaceae</taxon>
        <taxon>Westerdykella</taxon>
    </lineage>
</organism>
<dbReference type="InterPro" id="IPR001611">
    <property type="entry name" value="Leu-rich_rpt"/>
</dbReference>
<comment type="similarity">
    <text evidence="1 9">Belongs to the protein prenyltransferase subunit beta family.</text>
</comment>
<keyword evidence="7" id="KW-0677">Repeat</keyword>
<dbReference type="SUPFAM" id="SSF48239">
    <property type="entry name" value="Terpenoid cyclases/Protein prenyltransferases"/>
    <property type="match status" value="1"/>
</dbReference>
<dbReference type="EC" id="2.5.1.58" evidence="2 9"/>
<evidence type="ECO:0000256" key="6">
    <source>
        <dbReference type="ARBA" id="ARBA00022723"/>
    </source>
</evidence>
<dbReference type="InterPro" id="IPR045089">
    <property type="entry name" value="PGGT1B-like"/>
</dbReference>
<keyword evidence="5 9" id="KW-0808">Transferase</keyword>
<dbReference type="PANTHER" id="PTHR11774:SF6">
    <property type="entry name" value="PROTEIN FARNESYLTRANSFERASE SUBUNIT BETA"/>
    <property type="match status" value="1"/>
</dbReference>
<name>A0A6A6JJK6_WESOR</name>
<feature type="domain" description="Prenyltransferase alpha-alpha toroid" evidence="10">
    <location>
        <begin position="104"/>
        <end position="463"/>
    </location>
</feature>
<accession>A0A6A6JJK6</accession>
<evidence type="ECO:0000256" key="5">
    <source>
        <dbReference type="ARBA" id="ARBA00022679"/>
    </source>
</evidence>
<evidence type="ECO:0000259" key="10">
    <source>
        <dbReference type="Pfam" id="PF00432"/>
    </source>
</evidence>
<evidence type="ECO:0000256" key="1">
    <source>
        <dbReference type="ARBA" id="ARBA00010497"/>
    </source>
</evidence>
<dbReference type="GO" id="GO:0004660">
    <property type="term" value="F:protein farnesyltransferase activity"/>
    <property type="evidence" value="ECO:0007669"/>
    <property type="project" value="UniProtKB-UniRule"/>
</dbReference>
<dbReference type="PANTHER" id="PTHR11774">
    <property type="entry name" value="GERANYLGERANYL TRANSFERASE TYPE BETA SUBUNIT"/>
    <property type="match status" value="1"/>
</dbReference>
<dbReference type="GO" id="GO:0005965">
    <property type="term" value="C:protein farnesyltransferase complex"/>
    <property type="evidence" value="ECO:0007669"/>
    <property type="project" value="UniProtKB-UniRule"/>
</dbReference>
<proteinExistence type="inferred from homology"/>
<reference evidence="11" key="1">
    <citation type="journal article" date="2020" name="Stud. Mycol.">
        <title>101 Dothideomycetes genomes: a test case for predicting lifestyles and emergence of pathogens.</title>
        <authorList>
            <person name="Haridas S."/>
            <person name="Albert R."/>
            <person name="Binder M."/>
            <person name="Bloem J."/>
            <person name="Labutti K."/>
            <person name="Salamov A."/>
            <person name="Andreopoulos B."/>
            <person name="Baker S."/>
            <person name="Barry K."/>
            <person name="Bills G."/>
            <person name="Bluhm B."/>
            <person name="Cannon C."/>
            <person name="Castanera R."/>
            <person name="Culley D."/>
            <person name="Daum C."/>
            <person name="Ezra D."/>
            <person name="Gonzalez J."/>
            <person name="Henrissat B."/>
            <person name="Kuo A."/>
            <person name="Liang C."/>
            <person name="Lipzen A."/>
            <person name="Lutzoni F."/>
            <person name="Magnuson J."/>
            <person name="Mondo S."/>
            <person name="Nolan M."/>
            <person name="Ohm R."/>
            <person name="Pangilinan J."/>
            <person name="Park H.-J."/>
            <person name="Ramirez L."/>
            <person name="Alfaro M."/>
            <person name="Sun H."/>
            <person name="Tritt A."/>
            <person name="Yoshinaga Y."/>
            <person name="Zwiers L.-H."/>
            <person name="Turgeon B."/>
            <person name="Goodwin S."/>
            <person name="Spatafora J."/>
            <person name="Crous P."/>
            <person name="Grigoriev I."/>
        </authorList>
    </citation>
    <scope>NUCLEOTIDE SEQUENCE</scope>
    <source>
        <strain evidence="11">CBS 379.55</strain>
    </source>
</reference>
<evidence type="ECO:0000313" key="12">
    <source>
        <dbReference type="Proteomes" id="UP000800097"/>
    </source>
</evidence>
<dbReference type="OrthoDB" id="10261146at2759"/>
<dbReference type="Gene3D" id="1.50.10.20">
    <property type="match status" value="1"/>
</dbReference>
<dbReference type="AlphaFoldDB" id="A0A6A6JJK6"/>
<evidence type="ECO:0000256" key="9">
    <source>
        <dbReference type="RuleBase" id="RU365056"/>
    </source>
</evidence>
<keyword evidence="6 9" id="KW-0479">Metal-binding</keyword>
<dbReference type="FunFam" id="1.50.10.20:FF:000014">
    <property type="entry name" value="Protein farnesyltransferase subunit beta"/>
    <property type="match status" value="1"/>
</dbReference>
<gene>
    <name evidence="11" type="ORF">EI97DRAFT_317390</name>
</gene>
<evidence type="ECO:0000256" key="4">
    <source>
        <dbReference type="ARBA" id="ARBA00022602"/>
    </source>
</evidence>
<comment type="function">
    <text evidence="9">Catalyzes the transfer of a farnesyl moiety from farnesyl diphosphate to a cysteine at the fourth position from the C-terminus of several proteins. The beta subunit is responsible for peptide-binding.</text>
</comment>
<comment type="catalytic activity">
    <reaction evidence="9">
        <text>L-cysteinyl-[protein] + (2E,6E)-farnesyl diphosphate = S-(2E,6E)-farnesyl-L-cysteinyl-[protein] + diphosphate</text>
        <dbReference type="Rhea" id="RHEA:13345"/>
        <dbReference type="Rhea" id="RHEA-COMP:10131"/>
        <dbReference type="Rhea" id="RHEA-COMP:11535"/>
        <dbReference type="ChEBI" id="CHEBI:29950"/>
        <dbReference type="ChEBI" id="CHEBI:33019"/>
        <dbReference type="ChEBI" id="CHEBI:86019"/>
        <dbReference type="ChEBI" id="CHEBI:175763"/>
    </reaction>
</comment>
<evidence type="ECO:0000256" key="8">
    <source>
        <dbReference type="ARBA" id="ARBA00022833"/>
    </source>
</evidence>
<dbReference type="Pfam" id="PF00432">
    <property type="entry name" value="Prenyltrans"/>
    <property type="match status" value="1"/>
</dbReference>
<dbReference type="GO" id="GO:0008270">
    <property type="term" value="F:zinc ion binding"/>
    <property type="evidence" value="ECO:0007669"/>
    <property type="project" value="UniProtKB-UniRule"/>
</dbReference>
<evidence type="ECO:0000256" key="2">
    <source>
        <dbReference type="ARBA" id="ARBA00012702"/>
    </source>
</evidence>
<evidence type="ECO:0000313" key="11">
    <source>
        <dbReference type="EMBL" id="KAF2276677.1"/>
    </source>
</evidence>
<dbReference type="GO" id="GO:0097354">
    <property type="term" value="P:prenylation"/>
    <property type="evidence" value="ECO:0007669"/>
    <property type="project" value="UniProtKB-UniRule"/>
</dbReference>
<keyword evidence="4 9" id="KW-0637">Prenyltransferase</keyword>
<keyword evidence="12" id="KW-1185">Reference proteome</keyword>
<dbReference type="EMBL" id="ML986492">
    <property type="protein sequence ID" value="KAF2276677.1"/>
    <property type="molecule type" value="Genomic_DNA"/>
</dbReference>
<keyword evidence="8 9" id="KW-0862">Zinc</keyword>
<comment type="cofactor">
    <cofactor evidence="9">
        <name>Zn(2+)</name>
        <dbReference type="ChEBI" id="CHEBI:29105"/>
    </cofactor>
    <text evidence="9">Binds 1 zinc ion per subunit.</text>
</comment>
<dbReference type="CDD" id="cd02893">
    <property type="entry name" value="FTase"/>
    <property type="match status" value="1"/>
</dbReference>
<protein>
    <recommendedName>
        <fullName evidence="3 9">Protein farnesyltransferase subunit beta</fullName>
        <shortName evidence="9">FTase-beta</shortName>
        <ecNumber evidence="2 9">2.5.1.58</ecNumber>
    </recommendedName>
</protein>
<sequence length="481" mass="53138">MAAKSDDEVARTRLEELRLDSNRIQELSDEELYTSDSNADYEDLGPAIPSEADNIVYVNRMMPIFDDLQTETSRAQQQTLDKILPYLEGNPSNFPLNSFGIPKLQREKHVKFLIQGLGDKPAAYTTLDAARPWQVYWCLAGLTVLGHDISDYQQKIIDTLTDVQHPEGGYGGGFGHLPHLAPTYAAILSLAMAGSSAAYESINRRTLWHYLGRMKQADGGFTMAVGGEEDIRGAFCVLVALSLLNLPLDLPPDAPARAQGMTTFLDKLDEWISRCQTYEGGISASPGCEAHGAYTFCGLGCLAIMGPPRETMNKYLDMPALIRWLSYRQGAPEGGYAGRTNKLVDGCYSHWIGGCWPLVEAAVDKNLWNRSALGRYILSAAQDEKGGLRDKPGMRPDAYHTCYNLAGLSAAQHNYKFDEKMTGDVGKGSFGAPFHWKGDGLFEGDKVWDEEDVVEEVHPVFVIPFEAAMACREYFEAKDGF</sequence>
<comment type="subunit">
    <text evidence="9">Heterodimer of an alpha and a beta subunit.</text>
</comment>
<dbReference type="InterPro" id="IPR008930">
    <property type="entry name" value="Terpenoid_cyclase/PrenylTrfase"/>
</dbReference>
<evidence type="ECO:0000256" key="3">
    <source>
        <dbReference type="ARBA" id="ARBA00015798"/>
    </source>
</evidence>
<dbReference type="RefSeq" id="XP_033654216.1">
    <property type="nucleotide sequence ID" value="XM_033794662.1"/>
</dbReference>
<dbReference type="Proteomes" id="UP000800097">
    <property type="component" value="Unassembled WGS sequence"/>
</dbReference>